<comment type="cofactor">
    <cofactor evidence="1">
        <name>a divalent metal cation</name>
        <dbReference type="ChEBI" id="CHEBI:60240"/>
    </cofactor>
</comment>
<feature type="domain" description="DDE Tnp4" evidence="4">
    <location>
        <begin position="251"/>
        <end position="380"/>
    </location>
</feature>
<accession>A0A8S2VVT7</accession>
<sequence length="577" mass="65996">EGQKLVAQEKHDEPMETDQEGGEEKEEDQPLSLTDVLYTGSGHKHCAICRKTIEAGCVVMPKAARLDLLVLKRMYAPHGVRCCKSHLINNRLLPQSEINIDTRQQRLAALPPAELVTLFDDVLSLIQEATQAPRLDFNDPDLVDEDYGAWARWAKDPFDDMFNIAERSMRSSSNRHVRYAVAIFWIKMKTNLSFRQIGSLFNIRGDGETRRKIAAEAFNSVMAILSEKLVPYFLGVYHLTRDEAIDHNTAYSTPDGYCLDIRGPFYGNKNDASISDYIVSTKKELEGWCENDDVMICDRGFRDVVDVFSELGYEPKMPVYLKKGQNQHTTKEANESRLVTKVRWVVESFHARLKKFRLLSERIDNQLVPKPEQCVRITAAALNKYRGAIVQNKNSEEDKKLAELMKSYVAQNNTLLEQVASGKLNARQRWLPIDSIDFDFPEMDSDDLRKLFFGCYQIKQTTTYAEEHLDVHGDFAIQVSRERDDIIRCAIKSRHRNAVKYYVWIEYSFTGKPILSWYCQCKTGARTAGACAHIATPIWYLAYARHNDFSPAKGRQRIKQAIEELQGESDSSGTESD</sequence>
<keyword evidence="2" id="KW-0479">Metal-binding</keyword>
<evidence type="ECO:0000313" key="5">
    <source>
        <dbReference type="EMBL" id="CAF4417858.1"/>
    </source>
</evidence>
<dbReference type="InterPro" id="IPR027806">
    <property type="entry name" value="HARBI1_dom"/>
</dbReference>
<proteinExistence type="predicted"/>
<name>A0A8S2VVT7_9BILA</name>
<dbReference type="Proteomes" id="UP000681722">
    <property type="component" value="Unassembled WGS sequence"/>
</dbReference>
<evidence type="ECO:0000313" key="6">
    <source>
        <dbReference type="Proteomes" id="UP000681722"/>
    </source>
</evidence>
<dbReference type="AlphaFoldDB" id="A0A8S2VVT7"/>
<feature type="non-terminal residue" evidence="5">
    <location>
        <position position="1"/>
    </location>
</feature>
<protein>
    <recommendedName>
        <fullName evidence="4">DDE Tnp4 domain-containing protein</fullName>
    </recommendedName>
</protein>
<evidence type="ECO:0000259" key="4">
    <source>
        <dbReference type="Pfam" id="PF13359"/>
    </source>
</evidence>
<evidence type="ECO:0000256" key="3">
    <source>
        <dbReference type="SAM" id="MobiDB-lite"/>
    </source>
</evidence>
<dbReference type="GO" id="GO:0046872">
    <property type="term" value="F:metal ion binding"/>
    <property type="evidence" value="ECO:0007669"/>
    <property type="project" value="UniProtKB-KW"/>
</dbReference>
<dbReference type="EMBL" id="CAJOBC010093556">
    <property type="protein sequence ID" value="CAF4417858.1"/>
    <property type="molecule type" value="Genomic_DNA"/>
</dbReference>
<feature type="region of interest" description="Disordered" evidence="3">
    <location>
        <begin position="1"/>
        <end position="31"/>
    </location>
</feature>
<dbReference type="OrthoDB" id="10049726at2759"/>
<evidence type="ECO:0000256" key="1">
    <source>
        <dbReference type="ARBA" id="ARBA00001968"/>
    </source>
</evidence>
<gene>
    <name evidence="5" type="ORF">SRO942_LOCUS40397</name>
</gene>
<comment type="caution">
    <text evidence="5">The sequence shown here is derived from an EMBL/GenBank/DDBJ whole genome shotgun (WGS) entry which is preliminary data.</text>
</comment>
<feature type="compositionally biased region" description="Acidic residues" evidence="3">
    <location>
        <begin position="15"/>
        <end position="29"/>
    </location>
</feature>
<evidence type="ECO:0000256" key="2">
    <source>
        <dbReference type="ARBA" id="ARBA00022723"/>
    </source>
</evidence>
<organism evidence="5 6">
    <name type="scientific">Didymodactylos carnosus</name>
    <dbReference type="NCBI Taxonomy" id="1234261"/>
    <lineage>
        <taxon>Eukaryota</taxon>
        <taxon>Metazoa</taxon>
        <taxon>Spiralia</taxon>
        <taxon>Gnathifera</taxon>
        <taxon>Rotifera</taxon>
        <taxon>Eurotatoria</taxon>
        <taxon>Bdelloidea</taxon>
        <taxon>Philodinida</taxon>
        <taxon>Philodinidae</taxon>
        <taxon>Didymodactylos</taxon>
    </lineage>
</organism>
<dbReference type="Pfam" id="PF13359">
    <property type="entry name" value="DDE_Tnp_4"/>
    <property type="match status" value="1"/>
</dbReference>
<reference evidence="5" key="1">
    <citation type="submission" date="2021-02" db="EMBL/GenBank/DDBJ databases">
        <authorList>
            <person name="Nowell W R."/>
        </authorList>
    </citation>
    <scope>NUCLEOTIDE SEQUENCE</scope>
</reference>
<feature type="compositionally biased region" description="Basic and acidic residues" evidence="3">
    <location>
        <begin position="1"/>
        <end position="14"/>
    </location>
</feature>